<dbReference type="PATRIC" id="fig|717774.3.peg.4277"/>
<name>F2K0Y4_MARM1</name>
<evidence type="ECO:0000259" key="2">
    <source>
        <dbReference type="SMART" id="SM00278"/>
    </source>
</evidence>
<dbReference type="EMBL" id="CP002583">
    <property type="protein sequence ID" value="ADZ93333.1"/>
    <property type="molecule type" value="Genomic_DNA"/>
</dbReference>
<dbReference type="Proteomes" id="UP000001062">
    <property type="component" value="Chromosome"/>
</dbReference>
<feature type="region of interest" description="Disordered" evidence="1">
    <location>
        <begin position="153"/>
        <end position="208"/>
    </location>
</feature>
<sequence length="268" mass="30004">MNTLSTPLNDDSRALMKLQLEGQCGYKQGKDRVLINIERVSSHRELNNLSGTVSIQLRAYRQHQHRDDQSCLLASTTIGQINGQHYLENCLYDLIYTAPSAGTWDISLEIREWDGAGYVLCDQVNFPIPMHIDFQPTTIENVIELPLKKEVPKPLPSEKTSDIGPASSNTTNTDIPPCETISTETSDSVKPEKGLKANKKKEKRTDSPEVTLINHCSTDDILEVKGLSKKVAKEIVQNRPFKKWKELLDVKGVGPKLLERIKKALKGS</sequence>
<dbReference type="GO" id="GO:0003677">
    <property type="term" value="F:DNA binding"/>
    <property type="evidence" value="ECO:0007669"/>
    <property type="project" value="InterPro"/>
</dbReference>
<dbReference type="InterPro" id="IPR003583">
    <property type="entry name" value="Hlx-hairpin-Hlx_DNA-bd_motif"/>
</dbReference>
<gene>
    <name evidence="3" type="ordered locus">Marme_4133</name>
</gene>
<evidence type="ECO:0000313" key="3">
    <source>
        <dbReference type="EMBL" id="ADZ93333.1"/>
    </source>
</evidence>
<dbReference type="SUPFAM" id="SSF81585">
    <property type="entry name" value="PsbU/PolX domain-like"/>
    <property type="match status" value="1"/>
</dbReference>
<dbReference type="Gene3D" id="1.10.150.320">
    <property type="entry name" value="Photosystem II 12 kDa extrinsic protein"/>
    <property type="match status" value="1"/>
</dbReference>
<dbReference type="Pfam" id="PF12836">
    <property type="entry name" value="HHH_3"/>
    <property type="match status" value="1"/>
</dbReference>
<accession>F2K0Y4</accession>
<feature type="domain" description="Helix-hairpin-helix DNA-binding motif class 1" evidence="2">
    <location>
        <begin position="245"/>
        <end position="264"/>
    </location>
</feature>
<proteinExistence type="predicted"/>
<dbReference type="STRING" id="717774.Marme_4133"/>
<organism evidence="3 4">
    <name type="scientific">Marinomonas mediterranea (strain ATCC 700492 / JCM 21426 / NBRC 103028 / MMB-1)</name>
    <dbReference type="NCBI Taxonomy" id="717774"/>
    <lineage>
        <taxon>Bacteria</taxon>
        <taxon>Pseudomonadati</taxon>
        <taxon>Pseudomonadota</taxon>
        <taxon>Gammaproteobacteria</taxon>
        <taxon>Oceanospirillales</taxon>
        <taxon>Oceanospirillaceae</taxon>
        <taxon>Marinomonas</taxon>
    </lineage>
</organism>
<dbReference type="AlphaFoldDB" id="F2K0Y4"/>
<evidence type="ECO:0000313" key="4">
    <source>
        <dbReference type="Proteomes" id="UP000001062"/>
    </source>
</evidence>
<dbReference type="eggNOG" id="COG1555">
    <property type="taxonomic scope" value="Bacteria"/>
</dbReference>
<keyword evidence="4" id="KW-1185">Reference proteome</keyword>
<dbReference type="OrthoDB" id="9179253at2"/>
<protein>
    <recommendedName>
        <fullName evidence="2">Helix-hairpin-helix DNA-binding motif class 1 domain-containing protein</fullName>
    </recommendedName>
</protein>
<dbReference type="KEGG" id="mme:Marme_4133"/>
<dbReference type="SMART" id="SM00278">
    <property type="entry name" value="HhH1"/>
    <property type="match status" value="2"/>
</dbReference>
<feature type="compositionally biased region" description="Polar residues" evidence="1">
    <location>
        <begin position="166"/>
        <end position="186"/>
    </location>
</feature>
<reference evidence="3 4" key="1">
    <citation type="journal article" date="2012" name="Stand. Genomic Sci.">
        <title>Complete genome sequence of the melanogenic marine bacterium Marinomonas mediterranea type strain (MMB-1(T)).</title>
        <authorList>
            <person name="Lucas-Elio P."/>
            <person name="Goodwin L."/>
            <person name="Woyke T."/>
            <person name="Pitluck S."/>
            <person name="Nolan M."/>
            <person name="Kyrpides N.C."/>
            <person name="Detter J.C."/>
            <person name="Copeland A."/>
            <person name="Teshima H."/>
            <person name="Bruce D."/>
            <person name="Detter C."/>
            <person name="Tapia R."/>
            <person name="Han S."/>
            <person name="Land M.L."/>
            <person name="Ivanova N."/>
            <person name="Mikhailova N."/>
            <person name="Johnston A.W."/>
            <person name="Sanchez-Amat A."/>
        </authorList>
    </citation>
    <scope>NUCLEOTIDE SEQUENCE [LARGE SCALE GENOMIC DNA]</scope>
    <source>
        <strain evidence="4">ATCC 700492 / JCM 21426 / NBRC 103028 / MMB-1</strain>
    </source>
</reference>
<dbReference type="GO" id="GO:0006281">
    <property type="term" value="P:DNA repair"/>
    <property type="evidence" value="ECO:0007669"/>
    <property type="project" value="InterPro"/>
</dbReference>
<feature type="domain" description="Helix-hairpin-helix DNA-binding motif class 1" evidence="2">
    <location>
        <begin position="219"/>
        <end position="238"/>
    </location>
</feature>
<dbReference type="RefSeq" id="WP_013663235.1">
    <property type="nucleotide sequence ID" value="NC_015276.1"/>
</dbReference>
<evidence type="ECO:0000256" key="1">
    <source>
        <dbReference type="SAM" id="MobiDB-lite"/>
    </source>
</evidence>
<dbReference type="HOGENOM" id="CLU_1037487_0_0_6"/>